<reference evidence="2" key="1">
    <citation type="journal article" date="2020" name="mSystems">
        <title>Genome- and Community-Level Interaction Insights into Carbon Utilization and Element Cycling Functions of Hydrothermarchaeota in Hydrothermal Sediment.</title>
        <authorList>
            <person name="Zhou Z."/>
            <person name="Liu Y."/>
            <person name="Xu W."/>
            <person name="Pan J."/>
            <person name="Luo Z.H."/>
            <person name="Li M."/>
        </authorList>
    </citation>
    <scope>NUCLEOTIDE SEQUENCE [LARGE SCALE GENOMIC DNA]</scope>
    <source>
        <strain evidence="2">HyVt-538</strain>
    </source>
</reference>
<gene>
    <name evidence="2" type="ORF">ENK01_01030</name>
</gene>
<organism evidence="2">
    <name type="scientific">Hellea balneolensis</name>
    <dbReference type="NCBI Taxonomy" id="287478"/>
    <lineage>
        <taxon>Bacteria</taxon>
        <taxon>Pseudomonadati</taxon>
        <taxon>Pseudomonadota</taxon>
        <taxon>Alphaproteobacteria</taxon>
        <taxon>Maricaulales</taxon>
        <taxon>Robiginitomaculaceae</taxon>
        <taxon>Hellea</taxon>
    </lineage>
</organism>
<dbReference type="PROSITE" id="PS51385">
    <property type="entry name" value="YJEF_N"/>
    <property type="match status" value="1"/>
</dbReference>
<dbReference type="SUPFAM" id="SSF64153">
    <property type="entry name" value="YjeF N-terminal domain-like"/>
    <property type="match status" value="1"/>
</dbReference>
<feature type="non-terminal residue" evidence="2">
    <location>
        <position position="210"/>
    </location>
</feature>
<dbReference type="Pfam" id="PF03853">
    <property type="entry name" value="YjeF_N"/>
    <property type="match status" value="2"/>
</dbReference>
<evidence type="ECO:0000313" key="2">
    <source>
        <dbReference type="EMBL" id="HHI88509.1"/>
    </source>
</evidence>
<accession>A0A7V5NWD7</accession>
<dbReference type="Gene3D" id="3.40.50.10260">
    <property type="entry name" value="YjeF N-terminal domain"/>
    <property type="match status" value="1"/>
</dbReference>
<dbReference type="InterPro" id="IPR004443">
    <property type="entry name" value="YjeF_N_dom"/>
</dbReference>
<proteinExistence type="inferred from homology"/>
<feature type="domain" description="YjeF N-terminal" evidence="1">
    <location>
        <begin position="15"/>
        <end position="192"/>
    </location>
</feature>
<dbReference type="AlphaFoldDB" id="A0A7V5NWD7"/>
<dbReference type="EMBL" id="DROP01000070">
    <property type="protein sequence ID" value="HHI88509.1"/>
    <property type="molecule type" value="Genomic_DNA"/>
</dbReference>
<dbReference type="Proteomes" id="UP000885806">
    <property type="component" value="Unassembled WGS sequence"/>
</dbReference>
<name>A0A7V5NWD7_9PROT</name>
<dbReference type="InterPro" id="IPR036652">
    <property type="entry name" value="YjeF_N_dom_sf"/>
</dbReference>
<evidence type="ECO:0000259" key="1">
    <source>
        <dbReference type="PROSITE" id="PS51385"/>
    </source>
</evidence>
<dbReference type="HAMAP" id="MF_01966">
    <property type="entry name" value="NADHX_epimerase"/>
    <property type="match status" value="1"/>
</dbReference>
<protein>
    <submittedName>
        <fullName evidence="2">Bifunctional ADP-dependent NAD(P)H-hydrate dehydratase/NAD(P)H-hydrate epimerase</fullName>
    </submittedName>
</protein>
<comment type="caution">
    <text evidence="2">The sequence shown here is derived from an EMBL/GenBank/DDBJ whole genome shotgun (WGS) entry which is preliminary data.</text>
</comment>
<sequence length="210" mass="23002">MKPISTHRLITNEQMRLSDRQAEETGVPVDQLIENAGACIAEEIGKRYQPGKIVVLAGPGNNGQDGLAAAKRLAVAGWEVELWEYFEHRDPPEFDGVDLILDALFGAGLSRPLGDDVQALIRHVFQTRIPVVSVDIPSGIDGDTGWGKPIGFQAELTVTFFRKKPGHLLYPGLENCGEVVCCDIGIKDEVAEGLGKPIIYENHPDLWKHV</sequence>